<dbReference type="Proteomes" id="UP000030023">
    <property type="component" value="Unassembled WGS sequence"/>
</dbReference>
<feature type="non-terminal residue" evidence="2">
    <location>
        <position position="138"/>
    </location>
</feature>
<proteinExistence type="predicted"/>
<name>A0ABR4XNX6_9LACO</name>
<protein>
    <recommendedName>
        <fullName evidence="1">Distal tail protein N-terminal domain-containing protein</fullName>
    </recommendedName>
</protein>
<evidence type="ECO:0000259" key="1">
    <source>
        <dbReference type="Pfam" id="PF16774"/>
    </source>
</evidence>
<keyword evidence="3" id="KW-1185">Reference proteome</keyword>
<comment type="caution">
    <text evidence="2">The sequence shown here is derived from an EMBL/GenBank/DDBJ whole genome shotgun (WGS) entry which is preliminary data.</text>
</comment>
<evidence type="ECO:0000313" key="3">
    <source>
        <dbReference type="Proteomes" id="UP000030023"/>
    </source>
</evidence>
<reference evidence="2 3" key="1">
    <citation type="journal article" date="2014" name="Antonie Van Leeuwenhoek">
        <title>Oenococcus alcoholitolerans sp. nov., a lactic acid bacteria isolated from cachaca and ethanol fermentation processes.</title>
        <authorList>
            <person name="Badotti F."/>
            <person name="Moreira A.P."/>
            <person name="Tonon L.A."/>
            <person name="de Lucena B.T."/>
            <person name="Gomes Fde C."/>
            <person name="Kruger R."/>
            <person name="Thompson C.C."/>
            <person name="de Morais M.A.Jr."/>
            <person name="Rosa C.A."/>
            <person name="Thompson F.L."/>
        </authorList>
    </citation>
    <scope>NUCLEOTIDE SEQUENCE [LARGE SCALE GENOMIC DNA]</scope>
    <source>
        <strain evidence="2 3">UFRJ-M7.2.18</strain>
    </source>
</reference>
<accession>A0ABR4XNX6</accession>
<dbReference type="InterPro" id="IPR031899">
    <property type="entry name" value="Dit_N"/>
</dbReference>
<sequence length="138" mass="15653">MIRKFILTNARGESVNLLSKTLFASSPTGLGLSFENAYSQYQNYFVKTGSKITQGNFQTNILFSNVKSQTYQKFSDFIGFLSYQPYTLEYDTDAGNWLRDCNLKELSKSDTSQGAAGLLSEQFTLEFINPWYNNKTAI</sequence>
<feature type="domain" description="Distal tail protein N-terminal" evidence="1">
    <location>
        <begin position="2"/>
        <end position="127"/>
    </location>
</feature>
<dbReference type="EMBL" id="AXCV01000537">
    <property type="protein sequence ID" value="KGO22446.1"/>
    <property type="molecule type" value="Genomic_DNA"/>
</dbReference>
<gene>
    <name evidence="2" type="ORF">Q757_09085</name>
</gene>
<organism evidence="2 3">
    <name type="scientific">Oenococcus alcoholitolerans</name>
    <dbReference type="NCBI Taxonomy" id="931074"/>
    <lineage>
        <taxon>Bacteria</taxon>
        <taxon>Bacillati</taxon>
        <taxon>Bacillota</taxon>
        <taxon>Bacilli</taxon>
        <taxon>Lactobacillales</taxon>
        <taxon>Lactobacillaceae</taxon>
        <taxon>Oenococcus</taxon>
    </lineage>
</organism>
<dbReference type="Pfam" id="PF16774">
    <property type="entry name" value="Dit_N"/>
    <property type="match status" value="1"/>
</dbReference>
<evidence type="ECO:0000313" key="2">
    <source>
        <dbReference type="EMBL" id="KGO22446.1"/>
    </source>
</evidence>